<evidence type="ECO:0000259" key="4">
    <source>
        <dbReference type="PROSITE" id="PS50987"/>
    </source>
</evidence>
<dbReference type="GO" id="GO:0003700">
    <property type="term" value="F:DNA-binding transcription factor activity"/>
    <property type="evidence" value="ECO:0007669"/>
    <property type="project" value="InterPro"/>
</dbReference>
<dbReference type="SMART" id="SM00418">
    <property type="entry name" value="HTH_ARSR"/>
    <property type="match status" value="1"/>
</dbReference>
<name>A0A4Z1A6L9_9LEPT</name>
<keyword evidence="3" id="KW-0804">Transcription</keyword>
<dbReference type="PRINTS" id="PR00778">
    <property type="entry name" value="HTHARSR"/>
</dbReference>
<proteinExistence type="predicted"/>
<dbReference type="AlphaFoldDB" id="A0A4Z1A6L9"/>
<dbReference type="InterPro" id="IPR001845">
    <property type="entry name" value="HTH_ArsR_DNA-bd_dom"/>
</dbReference>
<dbReference type="NCBIfam" id="NF033788">
    <property type="entry name" value="HTH_metalloreg"/>
    <property type="match status" value="1"/>
</dbReference>
<comment type="caution">
    <text evidence="5">The sequence shown here is derived from an EMBL/GenBank/DDBJ whole genome shotgun (WGS) entry which is preliminary data.</text>
</comment>
<dbReference type="InterPro" id="IPR036388">
    <property type="entry name" value="WH-like_DNA-bd_sf"/>
</dbReference>
<dbReference type="RefSeq" id="WP_135641032.1">
    <property type="nucleotide sequence ID" value="NZ_RQGH01000010.1"/>
</dbReference>
<dbReference type="EMBL" id="RQGH01000010">
    <property type="protein sequence ID" value="TGL72886.1"/>
    <property type="molecule type" value="Genomic_DNA"/>
</dbReference>
<dbReference type="InterPro" id="IPR036390">
    <property type="entry name" value="WH_DNA-bd_sf"/>
</dbReference>
<dbReference type="InterPro" id="IPR051081">
    <property type="entry name" value="HTH_MetalResp_TranReg"/>
</dbReference>
<dbReference type="PANTHER" id="PTHR33154">
    <property type="entry name" value="TRANSCRIPTIONAL REGULATOR, ARSR FAMILY"/>
    <property type="match status" value="1"/>
</dbReference>
<protein>
    <submittedName>
        <fullName evidence="5">ArsR family transcriptional regulator</fullName>
    </submittedName>
</protein>
<gene>
    <name evidence="5" type="ORF">EHQ62_04490</name>
</gene>
<keyword evidence="1" id="KW-0805">Transcription regulation</keyword>
<dbReference type="CDD" id="cd00090">
    <property type="entry name" value="HTH_ARSR"/>
    <property type="match status" value="1"/>
</dbReference>
<evidence type="ECO:0000256" key="2">
    <source>
        <dbReference type="ARBA" id="ARBA00023125"/>
    </source>
</evidence>
<accession>A0A4Z1A6L9</accession>
<evidence type="ECO:0000256" key="1">
    <source>
        <dbReference type="ARBA" id="ARBA00023015"/>
    </source>
</evidence>
<keyword evidence="6" id="KW-1185">Reference proteome</keyword>
<dbReference type="InterPro" id="IPR011991">
    <property type="entry name" value="ArsR-like_HTH"/>
</dbReference>
<dbReference type="Gene3D" id="1.10.10.10">
    <property type="entry name" value="Winged helix-like DNA-binding domain superfamily/Winged helix DNA-binding domain"/>
    <property type="match status" value="1"/>
</dbReference>
<evidence type="ECO:0000313" key="6">
    <source>
        <dbReference type="Proteomes" id="UP000297567"/>
    </source>
</evidence>
<sequence length="113" mass="12521">MAINKKSEFQDSIQRFASFAKLLSHPARISILEVLASRQTCVCGEIVEVLPLAQSTVSQHLKELKEGGLVKGTVEGTSSCYCINWENFNQMSEEFITCIRSIGEFQKENGGCC</sequence>
<dbReference type="Pfam" id="PF12840">
    <property type="entry name" value="HTH_20"/>
    <property type="match status" value="1"/>
</dbReference>
<feature type="domain" description="HTH arsR-type" evidence="4">
    <location>
        <begin position="8"/>
        <end position="103"/>
    </location>
</feature>
<evidence type="ECO:0000256" key="3">
    <source>
        <dbReference type="ARBA" id="ARBA00023163"/>
    </source>
</evidence>
<dbReference type="PANTHER" id="PTHR33154:SF15">
    <property type="entry name" value="REGULATORY PROTEIN ARSR"/>
    <property type="match status" value="1"/>
</dbReference>
<organism evidence="5 6">
    <name type="scientific">Leptospira jelokensis</name>
    <dbReference type="NCBI Taxonomy" id="2484931"/>
    <lineage>
        <taxon>Bacteria</taxon>
        <taxon>Pseudomonadati</taxon>
        <taxon>Spirochaetota</taxon>
        <taxon>Spirochaetia</taxon>
        <taxon>Leptospirales</taxon>
        <taxon>Leptospiraceae</taxon>
        <taxon>Leptospira</taxon>
    </lineage>
</organism>
<dbReference type="SUPFAM" id="SSF46785">
    <property type="entry name" value="Winged helix' DNA-binding domain"/>
    <property type="match status" value="1"/>
</dbReference>
<reference evidence="5" key="1">
    <citation type="journal article" date="2019" name="PLoS Negl. Trop. Dis.">
        <title>Revisiting the worldwide diversity of Leptospira species in the environment.</title>
        <authorList>
            <person name="Vincent A.T."/>
            <person name="Schiettekatte O."/>
            <person name="Bourhy P."/>
            <person name="Veyrier F.J."/>
            <person name="Picardeau M."/>
        </authorList>
    </citation>
    <scope>NUCLEOTIDE SEQUENCE [LARGE SCALE GENOMIC DNA]</scope>
    <source>
        <strain evidence="5">201702451</strain>
    </source>
</reference>
<dbReference type="PROSITE" id="PS50987">
    <property type="entry name" value="HTH_ARSR_2"/>
    <property type="match status" value="1"/>
</dbReference>
<keyword evidence="2" id="KW-0238">DNA-binding</keyword>
<dbReference type="Proteomes" id="UP000297567">
    <property type="component" value="Unassembled WGS sequence"/>
</dbReference>
<dbReference type="GO" id="GO:0003677">
    <property type="term" value="F:DNA binding"/>
    <property type="evidence" value="ECO:0007669"/>
    <property type="project" value="UniProtKB-KW"/>
</dbReference>
<evidence type="ECO:0000313" key="5">
    <source>
        <dbReference type="EMBL" id="TGL72886.1"/>
    </source>
</evidence>